<comment type="similarity">
    <text evidence="1 2">Belongs to the Iojap/RsfS family.</text>
</comment>
<dbReference type="GO" id="GO:0042256">
    <property type="term" value="P:cytosolic ribosome assembly"/>
    <property type="evidence" value="ECO:0007669"/>
    <property type="project" value="UniProtKB-UniRule"/>
</dbReference>
<dbReference type="Pfam" id="PF02410">
    <property type="entry name" value="RsfS"/>
    <property type="match status" value="1"/>
</dbReference>
<keyword evidence="2" id="KW-0810">Translation regulation</keyword>
<dbReference type="STRING" id="1122252.SAMN05660443_1224"/>
<dbReference type="OrthoDB" id="9793681at2"/>
<dbReference type="GO" id="GO:0005737">
    <property type="term" value="C:cytoplasm"/>
    <property type="evidence" value="ECO:0007669"/>
    <property type="project" value="UniProtKB-SubCell"/>
</dbReference>
<evidence type="ECO:0000313" key="3">
    <source>
        <dbReference type="EMBL" id="SFC03102.1"/>
    </source>
</evidence>
<reference evidence="3 4" key="1">
    <citation type="submission" date="2016-10" db="EMBL/GenBank/DDBJ databases">
        <authorList>
            <person name="de Groot N.N."/>
        </authorList>
    </citation>
    <scope>NUCLEOTIDE SEQUENCE [LARGE SCALE GENOMIC DNA]</scope>
    <source>
        <strain evidence="3 4">DSM 18438</strain>
    </source>
</reference>
<evidence type="ECO:0000256" key="2">
    <source>
        <dbReference type="HAMAP-Rule" id="MF_01477"/>
    </source>
</evidence>
<dbReference type="PANTHER" id="PTHR21043:SF0">
    <property type="entry name" value="MITOCHONDRIAL ASSEMBLY OF RIBOSOMAL LARGE SUBUNIT PROTEIN 1"/>
    <property type="match status" value="1"/>
</dbReference>
<comment type="subcellular location">
    <subcellularLocation>
        <location evidence="2">Cytoplasm</location>
    </subcellularLocation>
</comment>
<name>A0A1I1FVQ5_9GAMM</name>
<evidence type="ECO:0000256" key="1">
    <source>
        <dbReference type="ARBA" id="ARBA00010574"/>
    </source>
</evidence>
<gene>
    <name evidence="2" type="primary">rsfS</name>
    <name evidence="3" type="ORF">SAMN05660443_1224</name>
</gene>
<dbReference type="GO" id="GO:0043023">
    <property type="term" value="F:ribosomal large subunit binding"/>
    <property type="evidence" value="ECO:0007669"/>
    <property type="project" value="TreeGrafter"/>
</dbReference>
<dbReference type="Proteomes" id="UP000199058">
    <property type="component" value="Unassembled WGS sequence"/>
</dbReference>
<protein>
    <recommendedName>
        <fullName evidence="2">Ribosomal silencing factor RsfS</fullName>
    </recommendedName>
</protein>
<dbReference type="GO" id="GO:0017148">
    <property type="term" value="P:negative regulation of translation"/>
    <property type="evidence" value="ECO:0007669"/>
    <property type="project" value="UniProtKB-UniRule"/>
</dbReference>
<sequence length="116" mass="12710">MQVEQLKELALKALEDLKAKDLVELDVREASSVTDFMLIASGSSSRQVSALATNLVGELKASGVTPLSLEGLDAGEWVLVDLGDLVVHIMQPQTREFYDLEKLWGDFSLAEDQEGF</sequence>
<dbReference type="HAMAP" id="MF_01477">
    <property type="entry name" value="Iojap_RsfS"/>
    <property type="match status" value="1"/>
</dbReference>
<dbReference type="AlphaFoldDB" id="A0A1I1FVQ5"/>
<dbReference type="InterPro" id="IPR004394">
    <property type="entry name" value="Iojap/RsfS/C7orf30"/>
</dbReference>
<organism evidence="3 4">
    <name type="scientific">Marinospirillum celere</name>
    <dbReference type="NCBI Taxonomy" id="1122252"/>
    <lineage>
        <taxon>Bacteria</taxon>
        <taxon>Pseudomonadati</taxon>
        <taxon>Pseudomonadota</taxon>
        <taxon>Gammaproteobacteria</taxon>
        <taxon>Oceanospirillales</taxon>
        <taxon>Oceanospirillaceae</taxon>
        <taxon>Marinospirillum</taxon>
    </lineage>
</organism>
<comment type="function">
    <text evidence="2">Functions as a ribosomal silencing factor. Interacts with ribosomal protein uL14 (rplN), blocking formation of intersubunit bridge B8. Prevents association of the 30S and 50S ribosomal subunits and the formation of functional ribosomes, thus repressing translation.</text>
</comment>
<dbReference type="EMBL" id="FOLH01000002">
    <property type="protein sequence ID" value="SFC03102.1"/>
    <property type="molecule type" value="Genomic_DNA"/>
</dbReference>
<proteinExistence type="inferred from homology"/>
<dbReference type="GO" id="GO:0090071">
    <property type="term" value="P:negative regulation of ribosome biogenesis"/>
    <property type="evidence" value="ECO:0007669"/>
    <property type="project" value="UniProtKB-UniRule"/>
</dbReference>
<evidence type="ECO:0000313" key="4">
    <source>
        <dbReference type="Proteomes" id="UP000199058"/>
    </source>
</evidence>
<dbReference type="RefSeq" id="WP_091960690.1">
    <property type="nucleotide sequence ID" value="NZ_FOLH01000002.1"/>
</dbReference>
<dbReference type="PANTHER" id="PTHR21043">
    <property type="entry name" value="IOJAP SUPERFAMILY ORTHOLOG"/>
    <property type="match status" value="1"/>
</dbReference>
<accession>A0A1I1FVQ5</accession>
<dbReference type="NCBIfam" id="TIGR00090">
    <property type="entry name" value="rsfS_iojap_ybeB"/>
    <property type="match status" value="1"/>
</dbReference>
<dbReference type="InterPro" id="IPR043519">
    <property type="entry name" value="NT_sf"/>
</dbReference>
<keyword evidence="2" id="KW-0963">Cytoplasm</keyword>
<keyword evidence="2" id="KW-0678">Repressor</keyword>
<keyword evidence="4" id="KW-1185">Reference proteome</keyword>
<dbReference type="SUPFAM" id="SSF81301">
    <property type="entry name" value="Nucleotidyltransferase"/>
    <property type="match status" value="1"/>
</dbReference>
<dbReference type="Gene3D" id="3.30.460.10">
    <property type="entry name" value="Beta Polymerase, domain 2"/>
    <property type="match status" value="1"/>
</dbReference>
<comment type="subunit">
    <text evidence="2">Interacts with ribosomal protein uL14 (rplN).</text>
</comment>